<organism evidence="6 7">
    <name type="scientific">Halomonas aestuarii</name>
    <dbReference type="NCBI Taxonomy" id="1897729"/>
    <lineage>
        <taxon>Bacteria</taxon>
        <taxon>Pseudomonadati</taxon>
        <taxon>Pseudomonadota</taxon>
        <taxon>Gammaproteobacteria</taxon>
        <taxon>Oceanospirillales</taxon>
        <taxon>Halomonadaceae</taxon>
        <taxon>Halomonas</taxon>
    </lineage>
</organism>
<feature type="domain" description="FAD/NAD(P)-binding" evidence="5">
    <location>
        <begin position="13"/>
        <end position="305"/>
    </location>
</feature>
<gene>
    <name evidence="6" type="ORF">BOX17_15135</name>
</gene>
<evidence type="ECO:0000313" key="6">
    <source>
        <dbReference type="EMBL" id="APE32166.1"/>
    </source>
</evidence>
<dbReference type="GO" id="GO:0019646">
    <property type="term" value="P:aerobic electron transport chain"/>
    <property type="evidence" value="ECO:0007669"/>
    <property type="project" value="TreeGrafter"/>
</dbReference>
<reference evidence="7" key="1">
    <citation type="submission" date="2016-11" db="EMBL/GenBank/DDBJ databases">
        <title>Halolamina sediminis sp. nov., an extremely halophilic archaeon isolated from solar salt.</title>
        <authorList>
            <person name="Koh H.-W."/>
            <person name="Rani S."/>
            <person name="Park S.-J."/>
        </authorList>
    </citation>
    <scope>NUCLEOTIDE SEQUENCE [LARGE SCALE GENOMIC DNA]</scope>
    <source>
        <strain evidence="7">Hb3</strain>
    </source>
</reference>
<dbReference type="OrthoDB" id="9767928at2"/>
<protein>
    <recommendedName>
        <fullName evidence="5">FAD/NAD(P)-binding domain-containing protein</fullName>
    </recommendedName>
</protein>
<dbReference type="SUPFAM" id="SSF51905">
    <property type="entry name" value="FAD/NAD(P)-binding domain"/>
    <property type="match status" value="1"/>
</dbReference>
<keyword evidence="7" id="KW-1185">Reference proteome</keyword>
<dbReference type="KEGG" id="hsi:BOX17_15135"/>
<dbReference type="Pfam" id="PF07992">
    <property type="entry name" value="Pyr_redox_2"/>
    <property type="match status" value="1"/>
</dbReference>
<dbReference type="PRINTS" id="PR00368">
    <property type="entry name" value="FADPNR"/>
</dbReference>
<evidence type="ECO:0000259" key="5">
    <source>
        <dbReference type="Pfam" id="PF07992"/>
    </source>
</evidence>
<evidence type="ECO:0000256" key="2">
    <source>
        <dbReference type="ARBA" id="ARBA00022630"/>
    </source>
</evidence>
<name>A0A1J0VJH8_9GAMM</name>
<evidence type="ECO:0000256" key="3">
    <source>
        <dbReference type="ARBA" id="ARBA00022827"/>
    </source>
</evidence>
<evidence type="ECO:0000313" key="7">
    <source>
        <dbReference type="Proteomes" id="UP000181985"/>
    </source>
</evidence>
<sequence>MTPTPSHARRPHLLLVGAGNAHLHLIRHRHRFGGAEVTLVDPGGFWYPGLAGGMLGGRLSAAEDRLDPAPLALRHDVTPIRGRLASLDPEARVARLEDGRELDFSLLSLNLGSAVRMPAPATPGPRVWAVKPFPQLLALRHSLEKAFSRGLEPRLVVVGGGPSGVEIACQLRELARRCHARAEILLVTRGEQLLEGAPAGAIRWLMRHLSRQDIGVRFGMDVAGHARDGVTFTTASNAWGEDSLQLLAADHVVHAAGLAPPAVVEHLGLPLIPGRGLAVEETLQSPGNPDIFAVGDCAALMNQVLPRLILHDLQQATVLIDNLAARLSGGTPRRYVPQQLAVTILDLGSKGLAIRGRRWWGGRLALACKRRLDGRVLQRLRTR</sequence>
<dbReference type="Gene3D" id="3.50.50.100">
    <property type="match status" value="1"/>
</dbReference>
<dbReference type="InterPro" id="IPR023753">
    <property type="entry name" value="FAD/NAD-binding_dom"/>
</dbReference>
<comment type="cofactor">
    <cofactor evidence="1">
        <name>FAD</name>
        <dbReference type="ChEBI" id="CHEBI:57692"/>
    </cofactor>
</comment>
<evidence type="ECO:0000256" key="1">
    <source>
        <dbReference type="ARBA" id="ARBA00001974"/>
    </source>
</evidence>
<dbReference type="EMBL" id="CP018139">
    <property type="protein sequence ID" value="APE32166.1"/>
    <property type="molecule type" value="Genomic_DNA"/>
</dbReference>
<dbReference type="PANTHER" id="PTHR42913:SF9">
    <property type="entry name" value="SLR1591 PROTEIN"/>
    <property type="match status" value="1"/>
</dbReference>
<dbReference type="AlphaFoldDB" id="A0A1J0VJH8"/>
<keyword evidence="2" id="KW-0285">Flavoprotein</keyword>
<evidence type="ECO:0000256" key="4">
    <source>
        <dbReference type="ARBA" id="ARBA00023002"/>
    </source>
</evidence>
<dbReference type="PRINTS" id="PR00411">
    <property type="entry name" value="PNDRDTASEI"/>
</dbReference>
<accession>A0A1J0VJH8</accession>
<dbReference type="InterPro" id="IPR036188">
    <property type="entry name" value="FAD/NAD-bd_sf"/>
</dbReference>
<dbReference type="RefSeq" id="WP_071946027.1">
    <property type="nucleotide sequence ID" value="NZ_CP018139.1"/>
</dbReference>
<keyword evidence="3" id="KW-0274">FAD</keyword>
<keyword evidence="4" id="KW-0560">Oxidoreductase</keyword>
<proteinExistence type="predicted"/>
<dbReference type="Proteomes" id="UP000181985">
    <property type="component" value="Chromosome"/>
</dbReference>
<dbReference type="PANTHER" id="PTHR42913">
    <property type="entry name" value="APOPTOSIS-INDUCING FACTOR 1"/>
    <property type="match status" value="1"/>
</dbReference>
<dbReference type="GO" id="GO:0003955">
    <property type="term" value="F:NAD(P)H dehydrogenase (quinone) activity"/>
    <property type="evidence" value="ECO:0007669"/>
    <property type="project" value="TreeGrafter"/>
</dbReference>
<dbReference type="InterPro" id="IPR051169">
    <property type="entry name" value="NADH-Q_oxidoreductase"/>
</dbReference>